<evidence type="ECO:0000313" key="14">
    <source>
        <dbReference type="Proteomes" id="UP000184016"/>
    </source>
</evidence>
<name>A0A1M6PK65_9BACL</name>
<feature type="domain" description="Thymidylate kinase-like" evidence="12">
    <location>
        <begin position="5"/>
        <end position="196"/>
    </location>
</feature>
<dbReference type="FunFam" id="3.40.50.300:FF:000225">
    <property type="entry name" value="Thymidylate kinase"/>
    <property type="match status" value="1"/>
</dbReference>
<evidence type="ECO:0000256" key="6">
    <source>
        <dbReference type="ARBA" id="ARBA00022741"/>
    </source>
</evidence>
<evidence type="ECO:0000256" key="9">
    <source>
        <dbReference type="ARBA" id="ARBA00048743"/>
    </source>
</evidence>
<evidence type="ECO:0000259" key="12">
    <source>
        <dbReference type="Pfam" id="PF02223"/>
    </source>
</evidence>
<dbReference type="GO" id="GO:0005524">
    <property type="term" value="F:ATP binding"/>
    <property type="evidence" value="ECO:0007669"/>
    <property type="project" value="UniProtKB-UniRule"/>
</dbReference>
<evidence type="ECO:0000256" key="3">
    <source>
        <dbReference type="ARBA" id="ARBA00017144"/>
    </source>
</evidence>
<evidence type="ECO:0000256" key="8">
    <source>
        <dbReference type="ARBA" id="ARBA00022840"/>
    </source>
</evidence>
<feature type="binding site" evidence="11">
    <location>
        <begin position="7"/>
        <end position="14"/>
    </location>
    <ligand>
        <name>ATP</name>
        <dbReference type="ChEBI" id="CHEBI:30616"/>
    </ligand>
</feature>
<comment type="catalytic activity">
    <reaction evidence="9 11">
        <text>dTMP + ATP = dTDP + ADP</text>
        <dbReference type="Rhea" id="RHEA:13517"/>
        <dbReference type="ChEBI" id="CHEBI:30616"/>
        <dbReference type="ChEBI" id="CHEBI:58369"/>
        <dbReference type="ChEBI" id="CHEBI:63528"/>
        <dbReference type="ChEBI" id="CHEBI:456216"/>
        <dbReference type="EC" id="2.7.4.9"/>
    </reaction>
</comment>
<evidence type="ECO:0000256" key="1">
    <source>
        <dbReference type="ARBA" id="ARBA00009776"/>
    </source>
</evidence>
<dbReference type="EC" id="2.7.4.9" evidence="2 11"/>
<dbReference type="PANTHER" id="PTHR10344:SF4">
    <property type="entry name" value="UMP-CMP KINASE 2, MITOCHONDRIAL"/>
    <property type="match status" value="1"/>
</dbReference>
<dbReference type="NCBIfam" id="TIGR00041">
    <property type="entry name" value="DTMP_kinase"/>
    <property type="match status" value="1"/>
</dbReference>
<keyword evidence="6 11" id="KW-0547">Nucleotide-binding</keyword>
<dbReference type="GO" id="GO:0004798">
    <property type="term" value="F:dTMP kinase activity"/>
    <property type="evidence" value="ECO:0007669"/>
    <property type="project" value="UniProtKB-UniRule"/>
</dbReference>
<dbReference type="Proteomes" id="UP000184016">
    <property type="component" value="Unassembled WGS sequence"/>
</dbReference>
<dbReference type="RefSeq" id="WP_072873651.1">
    <property type="nucleotide sequence ID" value="NZ_FRAF01000008.1"/>
</dbReference>
<dbReference type="Gene3D" id="3.40.50.300">
    <property type="entry name" value="P-loop containing nucleotide triphosphate hydrolases"/>
    <property type="match status" value="1"/>
</dbReference>
<comment type="similarity">
    <text evidence="1 11">Belongs to the thymidylate kinase family.</text>
</comment>
<dbReference type="PANTHER" id="PTHR10344">
    <property type="entry name" value="THYMIDYLATE KINASE"/>
    <property type="match status" value="1"/>
</dbReference>
<dbReference type="AlphaFoldDB" id="A0A1M6PK65"/>
<organism evidence="13 14">
    <name type="scientific">Alicyclobacillus tolerans</name>
    <dbReference type="NCBI Taxonomy" id="90970"/>
    <lineage>
        <taxon>Bacteria</taxon>
        <taxon>Bacillati</taxon>
        <taxon>Bacillota</taxon>
        <taxon>Bacilli</taxon>
        <taxon>Bacillales</taxon>
        <taxon>Alicyclobacillaceae</taxon>
        <taxon>Alicyclobacillus</taxon>
    </lineage>
</organism>
<keyword evidence="14" id="KW-1185">Reference proteome</keyword>
<reference evidence="14" key="1">
    <citation type="submission" date="2016-11" db="EMBL/GenBank/DDBJ databases">
        <authorList>
            <person name="Varghese N."/>
            <person name="Submissions S."/>
        </authorList>
    </citation>
    <scope>NUCLEOTIDE SEQUENCE [LARGE SCALE GENOMIC DNA]</scope>
    <source>
        <strain evidence="14">USBA-503</strain>
    </source>
</reference>
<dbReference type="GO" id="GO:0005829">
    <property type="term" value="C:cytosol"/>
    <property type="evidence" value="ECO:0007669"/>
    <property type="project" value="TreeGrafter"/>
</dbReference>
<evidence type="ECO:0000256" key="4">
    <source>
        <dbReference type="ARBA" id="ARBA00022679"/>
    </source>
</evidence>
<gene>
    <name evidence="11" type="primary">tmk</name>
    <name evidence="13" type="ORF">SAMN05443507_10856</name>
</gene>
<protein>
    <recommendedName>
        <fullName evidence="3 11">Thymidylate kinase</fullName>
        <ecNumber evidence="2 11">2.7.4.9</ecNumber>
    </recommendedName>
    <alternativeName>
        <fullName evidence="11">dTMP kinase</fullName>
    </alternativeName>
</protein>
<accession>A0A1M6PK65</accession>
<evidence type="ECO:0000256" key="11">
    <source>
        <dbReference type="HAMAP-Rule" id="MF_00165"/>
    </source>
</evidence>
<dbReference type="EMBL" id="FRAF01000008">
    <property type="protein sequence ID" value="SHK08284.1"/>
    <property type="molecule type" value="Genomic_DNA"/>
</dbReference>
<dbReference type="Pfam" id="PF02223">
    <property type="entry name" value="Thymidylate_kin"/>
    <property type="match status" value="1"/>
</dbReference>
<dbReference type="GO" id="GO:0006233">
    <property type="term" value="P:dTDP biosynthetic process"/>
    <property type="evidence" value="ECO:0007669"/>
    <property type="project" value="InterPro"/>
</dbReference>
<dbReference type="OrthoDB" id="9774907at2"/>
<evidence type="ECO:0000256" key="7">
    <source>
        <dbReference type="ARBA" id="ARBA00022777"/>
    </source>
</evidence>
<evidence type="ECO:0000256" key="10">
    <source>
        <dbReference type="ARBA" id="ARBA00057735"/>
    </source>
</evidence>
<keyword evidence="5 11" id="KW-0545">Nucleotide biosynthesis</keyword>
<sequence length="205" mass="23264">MFVTFEGLDGAGKSTQINRLVQKLKEQGMKVLVTREPGGTLGGQQIREWLLNPDADWTPIAEAYLYAASRAQLVETVIRPALQKGEIVICDRYVDASIAYQGAGLGLGERRVAVLNELAVQDVRPDLTFLFDLPVTDSRHRIVQGREGQQLDRIEKRTTEYFERVRRSFLAIAAAEPHRVVILDARQNRETLEQEIWLTIEKYLT</sequence>
<keyword evidence="8 11" id="KW-0067">ATP-binding</keyword>
<dbReference type="HAMAP" id="MF_00165">
    <property type="entry name" value="Thymidylate_kinase"/>
    <property type="match status" value="1"/>
</dbReference>
<keyword evidence="7 11" id="KW-0418">Kinase</keyword>
<dbReference type="GO" id="GO:0006235">
    <property type="term" value="P:dTTP biosynthetic process"/>
    <property type="evidence" value="ECO:0007669"/>
    <property type="project" value="UniProtKB-UniRule"/>
</dbReference>
<dbReference type="GO" id="GO:0006227">
    <property type="term" value="P:dUDP biosynthetic process"/>
    <property type="evidence" value="ECO:0007669"/>
    <property type="project" value="TreeGrafter"/>
</dbReference>
<dbReference type="InterPro" id="IPR018094">
    <property type="entry name" value="Thymidylate_kinase"/>
</dbReference>
<dbReference type="InterPro" id="IPR039430">
    <property type="entry name" value="Thymidylate_kin-like_dom"/>
</dbReference>
<dbReference type="STRING" id="1830138.SAMN05443507_10856"/>
<dbReference type="SUPFAM" id="SSF52540">
    <property type="entry name" value="P-loop containing nucleoside triphosphate hydrolases"/>
    <property type="match status" value="1"/>
</dbReference>
<evidence type="ECO:0000256" key="5">
    <source>
        <dbReference type="ARBA" id="ARBA00022727"/>
    </source>
</evidence>
<dbReference type="CDD" id="cd01672">
    <property type="entry name" value="TMPK"/>
    <property type="match status" value="1"/>
</dbReference>
<proteinExistence type="inferred from homology"/>
<comment type="function">
    <text evidence="10 11">Phosphorylation of dTMP to form dTDP in both de novo and salvage pathways of dTTP synthesis.</text>
</comment>
<evidence type="ECO:0000256" key="2">
    <source>
        <dbReference type="ARBA" id="ARBA00012980"/>
    </source>
</evidence>
<evidence type="ECO:0000313" key="13">
    <source>
        <dbReference type="EMBL" id="SHK08284.1"/>
    </source>
</evidence>
<dbReference type="InterPro" id="IPR027417">
    <property type="entry name" value="P-loop_NTPase"/>
</dbReference>
<keyword evidence="4 11" id="KW-0808">Transferase</keyword>